<dbReference type="Proteomes" id="UP000504882">
    <property type="component" value="Unassembled WGS sequence"/>
</dbReference>
<organism evidence="2 3">
    <name type="scientific">Occultella glacieicola</name>
    <dbReference type="NCBI Taxonomy" id="2518684"/>
    <lineage>
        <taxon>Bacteria</taxon>
        <taxon>Bacillati</taxon>
        <taxon>Actinomycetota</taxon>
        <taxon>Actinomycetes</taxon>
        <taxon>Micrococcales</taxon>
        <taxon>Ruaniaceae</taxon>
        <taxon>Occultella</taxon>
    </lineage>
</organism>
<sequence length="143" mass="14024">MISPRAAGIAFAILGIAFAGAMLGLNALFGATTEPNELVSIVTATIAIVSAVAAVLLLIVLGGGPRPTSSGLVLVVTGIQVAAAVVGAVVLVLAQVQGATTVFIGALTVVGSTILVGLTASWTRKAMARNRGAQSGQVPPGPR</sequence>
<keyword evidence="1" id="KW-0812">Transmembrane</keyword>
<evidence type="ECO:0000313" key="2">
    <source>
        <dbReference type="EMBL" id="TDE90037.1"/>
    </source>
</evidence>
<name>A0ABY2DZB8_9MICO</name>
<evidence type="ECO:0000256" key="1">
    <source>
        <dbReference type="SAM" id="Phobius"/>
    </source>
</evidence>
<keyword evidence="1" id="KW-0472">Membrane</keyword>
<feature type="transmembrane region" description="Helical" evidence="1">
    <location>
        <begin position="72"/>
        <end position="96"/>
    </location>
</feature>
<accession>A0ABY2DZB8</accession>
<feature type="transmembrane region" description="Helical" evidence="1">
    <location>
        <begin position="41"/>
        <end position="60"/>
    </location>
</feature>
<keyword evidence="3" id="KW-1185">Reference proteome</keyword>
<protein>
    <submittedName>
        <fullName evidence="2">Uncharacterized protein</fullName>
    </submittedName>
</protein>
<evidence type="ECO:0000313" key="3">
    <source>
        <dbReference type="Proteomes" id="UP000504882"/>
    </source>
</evidence>
<dbReference type="EMBL" id="SMNA01000010">
    <property type="protein sequence ID" value="TDE90037.1"/>
    <property type="molecule type" value="Genomic_DNA"/>
</dbReference>
<comment type="caution">
    <text evidence="2">The sequence shown here is derived from an EMBL/GenBank/DDBJ whole genome shotgun (WGS) entry which is preliminary data.</text>
</comment>
<feature type="transmembrane region" description="Helical" evidence="1">
    <location>
        <begin position="7"/>
        <end position="29"/>
    </location>
</feature>
<feature type="transmembrane region" description="Helical" evidence="1">
    <location>
        <begin position="102"/>
        <end position="122"/>
    </location>
</feature>
<gene>
    <name evidence="2" type="ORF">EXU48_19135</name>
</gene>
<dbReference type="RefSeq" id="WP_133109292.1">
    <property type="nucleotide sequence ID" value="NZ_SMNA01000010.1"/>
</dbReference>
<reference evidence="2 3" key="1">
    <citation type="submission" date="2019-03" db="EMBL/GenBank/DDBJ databases">
        <title>Genomic features of bacteria from cold environments.</title>
        <authorList>
            <person name="Shen L."/>
        </authorList>
    </citation>
    <scope>NUCLEOTIDE SEQUENCE [LARGE SCALE GENOMIC DNA]</scope>
    <source>
        <strain evidence="3">T3246-1</strain>
    </source>
</reference>
<proteinExistence type="predicted"/>
<keyword evidence="1" id="KW-1133">Transmembrane helix</keyword>